<dbReference type="AlphaFoldDB" id="A0AAN8QEJ9"/>
<dbReference type="EMBL" id="JAZGQO010000002">
    <property type="protein sequence ID" value="KAK6191061.1"/>
    <property type="molecule type" value="Genomic_DNA"/>
</dbReference>
<dbReference type="PANTHER" id="PTHR47510:SF3">
    <property type="entry name" value="ENDO_EXONUCLEASE_PHOSPHATASE DOMAIN-CONTAINING PROTEIN"/>
    <property type="match status" value="1"/>
</dbReference>
<protein>
    <recommendedName>
        <fullName evidence="3">Reverse transcriptase domain-containing protein</fullName>
    </recommendedName>
</protein>
<keyword evidence="2" id="KW-1185">Reference proteome</keyword>
<reference evidence="1 2" key="1">
    <citation type="submission" date="2024-01" db="EMBL/GenBank/DDBJ databases">
        <title>The genome of the rayed Mediterranean limpet Patella caerulea (Linnaeus, 1758).</title>
        <authorList>
            <person name="Anh-Thu Weber A."/>
            <person name="Halstead-Nussloch G."/>
        </authorList>
    </citation>
    <scope>NUCLEOTIDE SEQUENCE [LARGE SCALE GENOMIC DNA]</scope>
    <source>
        <strain evidence="1">AATW-2023a</strain>
        <tissue evidence="1">Whole specimen</tissue>
    </source>
</reference>
<comment type="caution">
    <text evidence="1">The sequence shown here is derived from an EMBL/GenBank/DDBJ whole genome shotgun (WGS) entry which is preliminary data.</text>
</comment>
<sequence>MMEGKLPLVDNDTESLATKFSNFFHDKIVTIQQSINQHDNSSLAFNNPGYSCTLLGNFTPFTIDEIQKLVKSSKQTSCELDPISTSVFLTYLEILLPTITSIINKSLMTGTVPALFKSAVVKPLLKKPSLDPNILKNYRPIRDVFYC</sequence>
<proteinExistence type="predicted"/>
<organism evidence="1 2">
    <name type="scientific">Patella caerulea</name>
    <name type="common">Rayed Mediterranean limpet</name>
    <dbReference type="NCBI Taxonomy" id="87958"/>
    <lineage>
        <taxon>Eukaryota</taxon>
        <taxon>Metazoa</taxon>
        <taxon>Spiralia</taxon>
        <taxon>Lophotrochozoa</taxon>
        <taxon>Mollusca</taxon>
        <taxon>Gastropoda</taxon>
        <taxon>Patellogastropoda</taxon>
        <taxon>Patelloidea</taxon>
        <taxon>Patellidae</taxon>
        <taxon>Patella</taxon>
    </lineage>
</organism>
<dbReference type="PANTHER" id="PTHR47510">
    <property type="entry name" value="REVERSE TRANSCRIPTASE DOMAIN-CONTAINING PROTEIN"/>
    <property type="match status" value="1"/>
</dbReference>
<gene>
    <name evidence="1" type="ORF">SNE40_002809</name>
</gene>
<accession>A0AAN8QEJ9</accession>
<evidence type="ECO:0000313" key="1">
    <source>
        <dbReference type="EMBL" id="KAK6191061.1"/>
    </source>
</evidence>
<dbReference type="Proteomes" id="UP001347796">
    <property type="component" value="Unassembled WGS sequence"/>
</dbReference>
<name>A0AAN8QEJ9_PATCE</name>
<evidence type="ECO:0000313" key="2">
    <source>
        <dbReference type="Proteomes" id="UP001347796"/>
    </source>
</evidence>
<evidence type="ECO:0008006" key="3">
    <source>
        <dbReference type="Google" id="ProtNLM"/>
    </source>
</evidence>